<evidence type="ECO:0000313" key="4">
    <source>
        <dbReference type="EMBL" id="CAC5378164.1"/>
    </source>
</evidence>
<feature type="chain" id="PRO_5026812086" description="DUF7064 domain-containing protein" evidence="2">
    <location>
        <begin position="21"/>
        <end position="440"/>
    </location>
</feature>
<keyword evidence="5" id="KW-1185">Reference proteome</keyword>
<accession>A0A6J8B544</accession>
<evidence type="ECO:0000256" key="1">
    <source>
        <dbReference type="SAM" id="MobiDB-lite"/>
    </source>
</evidence>
<dbReference type="OrthoDB" id="5798273at2759"/>
<proteinExistence type="predicted"/>
<protein>
    <recommendedName>
        <fullName evidence="3">DUF7064 domain-containing protein</fullName>
    </recommendedName>
</protein>
<evidence type="ECO:0000313" key="5">
    <source>
        <dbReference type="Proteomes" id="UP000507470"/>
    </source>
</evidence>
<evidence type="ECO:0000259" key="3">
    <source>
        <dbReference type="Pfam" id="PF23212"/>
    </source>
</evidence>
<organism evidence="4 5">
    <name type="scientific">Mytilus coruscus</name>
    <name type="common">Sea mussel</name>
    <dbReference type="NCBI Taxonomy" id="42192"/>
    <lineage>
        <taxon>Eukaryota</taxon>
        <taxon>Metazoa</taxon>
        <taxon>Spiralia</taxon>
        <taxon>Lophotrochozoa</taxon>
        <taxon>Mollusca</taxon>
        <taxon>Bivalvia</taxon>
        <taxon>Autobranchia</taxon>
        <taxon>Pteriomorphia</taxon>
        <taxon>Mytilida</taxon>
        <taxon>Mytiloidea</taxon>
        <taxon>Mytilidae</taxon>
        <taxon>Mytilinae</taxon>
        <taxon>Mytilus</taxon>
    </lineage>
</organism>
<feature type="region of interest" description="Disordered" evidence="1">
    <location>
        <begin position="60"/>
        <end position="83"/>
    </location>
</feature>
<reference evidence="4 5" key="1">
    <citation type="submission" date="2020-06" db="EMBL/GenBank/DDBJ databases">
        <authorList>
            <person name="Li R."/>
            <person name="Bekaert M."/>
        </authorList>
    </citation>
    <scope>NUCLEOTIDE SEQUENCE [LARGE SCALE GENOMIC DNA]</scope>
    <source>
        <strain evidence="5">wild</strain>
    </source>
</reference>
<feature type="compositionally biased region" description="Basic and acidic residues" evidence="1">
    <location>
        <begin position="74"/>
        <end position="83"/>
    </location>
</feature>
<evidence type="ECO:0000256" key="2">
    <source>
        <dbReference type="SAM" id="SignalP"/>
    </source>
</evidence>
<dbReference type="Proteomes" id="UP000507470">
    <property type="component" value="Unassembled WGS sequence"/>
</dbReference>
<feature type="signal peptide" evidence="2">
    <location>
        <begin position="1"/>
        <end position="20"/>
    </location>
</feature>
<dbReference type="PANTHER" id="PTHR34717:SF1">
    <property type="entry name" value="EG:BACR7A4.20 PROTEIN"/>
    <property type="match status" value="1"/>
</dbReference>
<name>A0A6J8B544_MYTCO</name>
<keyword evidence="2" id="KW-0732">Signal</keyword>
<dbReference type="EMBL" id="CACVKT020002497">
    <property type="protein sequence ID" value="CAC5378164.1"/>
    <property type="molecule type" value="Genomic_DNA"/>
</dbReference>
<feature type="domain" description="DUF7064" evidence="3">
    <location>
        <begin position="311"/>
        <end position="433"/>
    </location>
</feature>
<dbReference type="Pfam" id="PF23212">
    <property type="entry name" value="DUF7064"/>
    <property type="match status" value="1"/>
</dbReference>
<dbReference type="AlphaFoldDB" id="A0A6J8B544"/>
<gene>
    <name evidence="4" type="ORF">MCOR_14393</name>
</gene>
<sequence>MIIYIIAPISAIFLIKWLTAKDPSPVCGIYNQKNKWYFVKFCFLKFMLYLRKKQNQNAQVTSGSNAGYGMRSRNTPEDMEKAQTLPEDKPLAVDAVYFNGGNKDGHYVVAATARRQNNIVQTILYLRVCYVSRIILDRIYFIFIYGYVMSPATTLRQNNIVQTILYLRIPEIGFLEIPSLPDTRLQGTEKNAFAAGGLKFDVVEPMKKWKLSYNGKMRNRTTDKLVDVTFDLEWVAFTKYFDFDTDLHPNAMADAIAREKWSRKYFDVLKSVHQTHYEQFGQISGTVNISGEEKYIKVDGVRDHSYGNIRDWKYFHRYALQYCTLEDRTAICVGTICMPMTMSRLLVGYVLHPDGKMDSVSWSDFEFYDYGEDGKPPKEMSLEFTAGDETYNMKITVIEAPIFYIGEGRDAKIHERFCTYDVNGQKGWGISEWDYRNKES</sequence>
<dbReference type="PANTHER" id="PTHR34717">
    <property type="entry name" value="EG:BACR7A4.20 PROTEIN"/>
    <property type="match status" value="1"/>
</dbReference>
<dbReference type="InterPro" id="IPR055492">
    <property type="entry name" value="DUF7064"/>
</dbReference>